<dbReference type="InterPro" id="IPR016024">
    <property type="entry name" value="ARM-type_fold"/>
</dbReference>
<evidence type="ECO:0000313" key="3">
    <source>
        <dbReference type="EMBL" id="KAJ8761187.1"/>
    </source>
</evidence>
<comment type="caution">
    <text evidence="3">The sequence shown here is derived from an EMBL/GenBank/DDBJ whole genome shotgun (WGS) entry which is preliminary data.</text>
</comment>
<feature type="domain" description="TTI1 C-terminal TPR" evidence="2">
    <location>
        <begin position="1069"/>
        <end position="1297"/>
    </location>
</feature>
<accession>A0AAV8T354</accession>
<dbReference type="SUPFAM" id="SSF48371">
    <property type="entry name" value="ARM repeat"/>
    <property type="match status" value="1"/>
</dbReference>
<dbReference type="InterPro" id="IPR057567">
    <property type="entry name" value="TPR_TTI1_C"/>
</dbReference>
<gene>
    <name evidence="3" type="ORF">K2173_001243</name>
</gene>
<dbReference type="Proteomes" id="UP001159364">
    <property type="component" value="Linkage Group LG06"/>
</dbReference>
<evidence type="ECO:0000259" key="2">
    <source>
        <dbReference type="Pfam" id="PF24181"/>
    </source>
</evidence>
<keyword evidence="4" id="KW-1185">Reference proteome</keyword>
<protein>
    <recommendedName>
        <fullName evidence="5">ARM repeat superfamily protein</fullName>
    </recommendedName>
</protein>
<dbReference type="Pfam" id="PF24173">
    <property type="entry name" value="TPR_TTI1_N"/>
    <property type="match status" value="1"/>
</dbReference>
<reference evidence="3 4" key="1">
    <citation type="submission" date="2021-09" db="EMBL/GenBank/DDBJ databases">
        <title>Genomic insights and catalytic innovation underlie evolution of tropane alkaloids biosynthesis.</title>
        <authorList>
            <person name="Wang Y.-J."/>
            <person name="Tian T."/>
            <person name="Huang J.-P."/>
            <person name="Huang S.-X."/>
        </authorList>
    </citation>
    <scope>NUCLEOTIDE SEQUENCE [LARGE SCALE GENOMIC DNA]</scope>
    <source>
        <strain evidence="3">KIB-2018</strain>
        <tissue evidence="3">Leaf</tissue>
    </source>
</reference>
<dbReference type="InterPro" id="IPR057566">
    <property type="entry name" value="TPR_TTI1_N"/>
</dbReference>
<name>A0AAV8T354_9ROSI</name>
<dbReference type="InterPro" id="IPR049362">
    <property type="entry name" value="TTI1_rpt"/>
</dbReference>
<evidence type="ECO:0000313" key="4">
    <source>
        <dbReference type="Proteomes" id="UP001159364"/>
    </source>
</evidence>
<dbReference type="Pfam" id="PF21547">
    <property type="entry name" value="TTI1"/>
    <property type="match status" value="1"/>
</dbReference>
<sequence>MEDFGQLSCSFGQEAEQEGHKSDVFSQLKTYCLELLQLLQNPKNHSPAIPLLLQFLRGSSSDALQPFFDYTLFPLLLILDAATDCRSQKKVNPEKKDARDTAPKVTQKVSDQVAEGILQCLEELLIKCQLMSTNQMAVLIKKLTYAALLSPSEASEEFRGGVIKCFRALLMSILPCSRDACSCRQVVGLPALLGKNDTQLLQFRASKYVSLREECLLAFFQSEMASATVGHWLSLLLKAADMEAARGHQGNAKIRADAFVTLRLLVAKVGTADALAFFLPGVVSQFAKVLYVSKQMITGAAGSVEALDQAIRGLAEYLMIVLEDDANLSSLDKSKMVRSDFNLSNNESGNSFLNELRRLPTSTQGQRTEESNGESHSLAFMESGMKLSSNTEFFDKSKSLHVDRTKDWIQKTSMHVDKLLTATFPHICVNPSEKVRRGLMAAIRGLLSKCNYTLKDSRLMLLECICVLVVDDSEEVSAPAQEFLEWLLSSASRDMHSVVAEIFNRLIEKLPKVMLGNEEALALSHAHKLLVITYYMGPKLLLDHLRSPVTAAQFLDVFAICLSQHSVYTGALDKFILARPSSVGYLQSIADLKAGPQHVAEFHIVEDAVPSHVSKLRDISRHAPKYLLENMHYNYELPHIPPWFGYVGCPKLYEALAGILRLVGLSLTTDFEDEGLLSVVVDIPLGYLRKLISEVRTKECNNESCLSWYNRIGSGQLLRQASVAACILNEMIFGLSDKALDKLRRKLEKSRSEQEVIQAHDTSSGCHSAVECPKHSVWKLSLERASRIHLIDCVGRILNEYLSSEIWDLPEDPKSSLEQHDYDEITLHFFQDTTILHQVIVEGLGIFAICLGNEFASSGFLHSSLYLLLESLICSSSDVKIASDAVLHVISTASGCASVAQLVFSNADYIIDSICQQLRHLDLNPHVPDVLASMLSYVGVADKILPLLEDPMRSASQELEILGRHQHPELTGPFMKAVVEVTKALKCEASSLPDGAKSYLAQIKGKISDVKKDTRQAEIQGSIPRNDYDMHPLQSDLWESIVLKLNDSKRYRRTIGSIASSCLTAATPLLASIKQSACLVALDIIENGIATLAKVEEACTYDKETKEIIGEILHLNSLHEAQDTLDACDEGTDGNRLLPAMNNIWPFLVVCVQNRDPVVVRRCLSVVGNVVYICGGDFFSRRFHVDGQHFWKLLSSSAFHTRPLSAKERTPLQLPYRSNSTLSEECVAEVSNLKVQVAVLNMIATLCRSSSASALESVLKKVSGLATGVACSSVTALHEASVNALHALATIDPDLIWLLLADVYFSMKKKHLPSPPSSDFSDISQIVPPPLSPKDYLYVQYSGQSYGFDINLSAVENVFKKLHCQVFTYQMYV</sequence>
<feature type="domain" description="TTI1 N-terminal TPR" evidence="1">
    <location>
        <begin position="214"/>
        <end position="472"/>
    </location>
</feature>
<dbReference type="PANTHER" id="PTHR18460:SF3">
    <property type="entry name" value="TELO2-INTERACTING PROTEIN 1 HOMOLOG"/>
    <property type="match status" value="1"/>
</dbReference>
<organism evidence="3 4">
    <name type="scientific">Erythroxylum novogranatense</name>
    <dbReference type="NCBI Taxonomy" id="1862640"/>
    <lineage>
        <taxon>Eukaryota</taxon>
        <taxon>Viridiplantae</taxon>
        <taxon>Streptophyta</taxon>
        <taxon>Embryophyta</taxon>
        <taxon>Tracheophyta</taxon>
        <taxon>Spermatophyta</taxon>
        <taxon>Magnoliopsida</taxon>
        <taxon>eudicotyledons</taxon>
        <taxon>Gunneridae</taxon>
        <taxon>Pentapetalae</taxon>
        <taxon>rosids</taxon>
        <taxon>fabids</taxon>
        <taxon>Malpighiales</taxon>
        <taxon>Erythroxylaceae</taxon>
        <taxon>Erythroxylum</taxon>
    </lineage>
</organism>
<proteinExistence type="predicted"/>
<dbReference type="InterPro" id="IPR052587">
    <property type="entry name" value="TELO2-interacting_protein_1"/>
</dbReference>
<dbReference type="EMBL" id="JAIWQS010000006">
    <property type="protein sequence ID" value="KAJ8761187.1"/>
    <property type="molecule type" value="Genomic_DNA"/>
</dbReference>
<dbReference type="PANTHER" id="PTHR18460">
    <property type="entry name" value="TEL2 INTERACTING PROTEIN 1 TTI1 FAMILY MEMBER"/>
    <property type="match status" value="1"/>
</dbReference>
<evidence type="ECO:0000259" key="1">
    <source>
        <dbReference type="Pfam" id="PF24173"/>
    </source>
</evidence>
<evidence type="ECO:0008006" key="5">
    <source>
        <dbReference type="Google" id="ProtNLM"/>
    </source>
</evidence>
<dbReference type="GO" id="GO:0005737">
    <property type="term" value="C:cytoplasm"/>
    <property type="evidence" value="ECO:0007669"/>
    <property type="project" value="TreeGrafter"/>
</dbReference>
<dbReference type="Pfam" id="PF24181">
    <property type="entry name" value="TPR_TTI1_C"/>
    <property type="match status" value="1"/>
</dbReference>